<dbReference type="Proteomes" id="UP000195386">
    <property type="component" value="Unassembled WGS sequence"/>
</dbReference>
<dbReference type="SUPFAM" id="SSF51658">
    <property type="entry name" value="Xylose isomerase-like"/>
    <property type="match status" value="1"/>
</dbReference>
<dbReference type="Pfam" id="PF01261">
    <property type="entry name" value="AP_endonuc_2"/>
    <property type="match status" value="1"/>
</dbReference>
<dbReference type="EMBL" id="NFII01000016">
    <property type="protein sequence ID" value="OUN99922.1"/>
    <property type="molecule type" value="Genomic_DNA"/>
</dbReference>
<accession>A0A1Y3YPZ6</accession>
<evidence type="ECO:0000259" key="1">
    <source>
        <dbReference type="Pfam" id="PF01261"/>
    </source>
</evidence>
<evidence type="ECO:0000313" key="3">
    <source>
        <dbReference type="Proteomes" id="UP000195386"/>
    </source>
</evidence>
<dbReference type="PANTHER" id="PTHR12110">
    <property type="entry name" value="HYDROXYPYRUVATE ISOMERASE"/>
    <property type="match status" value="1"/>
</dbReference>
<dbReference type="AlphaFoldDB" id="A0A1Y3YPZ6"/>
<dbReference type="InterPro" id="IPR013022">
    <property type="entry name" value="Xyl_isomerase-like_TIM-brl"/>
</dbReference>
<reference evidence="3" key="1">
    <citation type="submission" date="2017-04" db="EMBL/GenBank/DDBJ databases">
        <title>Function of individual gut microbiota members based on whole genome sequencing of pure cultures obtained from chicken caecum.</title>
        <authorList>
            <person name="Medvecky M."/>
            <person name="Cejkova D."/>
            <person name="Polansky O."/>
            <person name="Karasova D."/>
            <person name="Kubasova T."/>
            <person name="Cizek A."/>
            <person name="Rychlik I."/>
        </authorList>
    </citation>
    <scope>NUCLEOTIDE SEQUENCE [LARGE SCALE GENOMIC DNA]</scope>
    <source>
        <strain evidence="3">An43</strain>
    </source>
</reference>
<sequence>MINLSGFADEVYVNFEQQLDFFQSVGLNYIELRFIDGMNVLDISKEKLLQVKQMLSDRGIGVSAIASPIGKYGISQPFSPHFDRFKHAVDVASFLNTELVRVFSYYAPQGEDINKYREEVMERMTIKAEYLKESNVRMVHENESRIFGYSAENCVDIARSVNSDKLSLAYDPANFVWGGDIVNNVEVCWPLMKPYVTHIHIKDWKLGSTDIGSLPGEGDGQIEQLIKELVTSGYSGFVTLEPHMSSGGQFGGETTPEQLKAALQNVKAFFSKYNVVCV</sequence>
<feature type="domain" description="Xylose isomerase-like TIM barrel" evidence="1">
    <location>
        <begin position="22"/>
        <end position="262"/>
    </location>
</feature>
<dbReference type="InterPro" id="IPR036237">
    <property type="entry name" value="Xyl_isomerase-like_sf"/>
</dbReference>
<organism evidence="2 3">
    <name type="scientific">Bacteroides clarus</name>
    <dbReference type="NCBI Taxonomy" id="626929"/>
    <lineage>
        <taxon>Bacteria</taxon>
        <taxon>Pseudomonadati</taxon>
        <taxon>Bacteroidota</taxon>
        <taxon>Bacteroidia</taxon>
        <taxon>Bacteroidales</taxon>
        <taxon>Bacteroidaceae</taxon>
        <taxon>Bacteroides</taxon>
    </lineage>
</organism>
<dbReference type="PANTHER" id="PTHR12110:SF53">
    <property type="entry name" value="BLR5974 PROTEIN"/>
    <property type="match status" value="1"/>
</dbReference>
<comment type="caution">
    <text evidence="2">The sequence shown here is derived from an EMBL/GenBank/DDBJ whole genome shotgun (WGS) entry which is preliminary data.</text>
</comment>
<proteinExistence type="predicted"/>
<dbReference type="InterPro" id="IPR050312">
    <property type="entry name" value="IolE/XylAMocC-like"/>
</dbReference>
<protein>
    <recommendedName>
        <fullName evidence="1">Xylose isomerase-like TIM barrel domain-containing protein</fullName>
    </recommendedName>
</protein>
<name>A0A1Y3YPZ6_9BACE</name>
<evidence type="ECO:0000313" key="2">
    <source>
        <dbReference type="EMBL" id="OUN99922.1"/>
    </source>
</evidence>
<dbReference type="Gene3D" id="3.20.20.150">
    <property type="entry name" value="Divalent-metal-dependent TIM barrel enzymes"/>
    <property type="match status" value="1"/>
</dbReference>
<dbReference type="RefSeq" id="WP_087426666.1">
    <property type="nucleotide sequence ID" value="NZ_DAWDRE010000014.1"/>
</dbReference>
<gene>
    <name evidence="2" type="ORF">B5F97_14330</name>
</gene>